<dbReference type="Pfam" id="PF08207">
    <property type="entry name" value="EFP_N"/>
    <property type="match status" value="1"/>
</dbReference>
<dbReference type="SMART" id="SM01185">
    <property type="entry name" value="EFP"/>
    <property type="match status" value="1"/>
</dbReference>
<dbReference type="GO" id="GO:0043043">
    <property type="term" value="P:peptide biosynthetic process"/>
    <property type="evidence" value="ECO:0007669"/>
    <property type="project" value="InterPro"/>
</dbReference>
<evidence type="ECO:0000256" key="5">
    <source>
        <dbReference type="ARBA" id="ARBA00022768"/>
    </source>
</evidence>
<feature type="domain" description="Translation elongation factor P/YeiP central" evidence="8">
    <location>
        <begin position="69"/>
        <end position="123"/>
    </location>
</feature>
<evidence type="ECO:0000256" key="3">
    <source>
        <dbReference type="ARBA" id="ARBA00009479"/>
    </source>
</evidence>
<evidence type="ECO:0000256" key="6">
    <source>
        <dbReference type="ARBA" id="ARBA00022917"/>
    </source>
</evidence>
<dbReference type="InterPro" id="IPR014722">
    <property type="entry name" value="Rib_uL2_dom2"/>
</dbReference>
<keyword evidence="5 9" id="KW-0251">Elongation factor</keyword>
<comment type="similarity">
    <text evidence="3">Belongs to the elongation factor P family.</text>
</comment>
<evidence type="ECO:0000259" key="7">
    <source>
        <dbReference type="SMART" id="SM00841"/>
    </source>
</evidence>
<dbReference type="UniPathway" id="UPA00345"/>
<dbReference type="SUPFAM" id="SSF50249">
    <property type="entry name" value="Nucleic acid-binding proteins"/>
    <property type="match status" value="2"/>
</dbReference>
<dbReference type="PANTHER" id="PTHR30053:SF12">
    <property type="entry name" value="ELONGATION FACTOR P (EF-P) FAMILY PROTEIN"/>
    <property type="match status" value="1"/>
</dbReference>
<dbReference type="PROSITE" id="PS01275">
    <property type="entry name" value="EFP"/>
    <property type="match status" value="1"/>
</dbReference>
<dbReference type="EMBL" id="VSSQ01008924">
    <property type="protein sequence ID" value="MPM40224.1"/>
    <property type="molecule type" value="Genomic_DNA"/>
</dbReference>
<proteinExistence type="inferred from homology"/>
<evidence type="ECO:0000256" key="2">
    <source>
        <dbReference type="ARBA" id="ARBA00004815"/>
    </source>
</evidence>
<dbReference type="SUPFAM" id="SSF50104">
    <property type="entry name" value="Translation proteins SH3-like domain"/>
    <property type="match status" value="1"/>
</dbReference>
<dbReference type="FunFam" id="2.30.30.30:FF:000003">
    <property type="entry name" value="Elongation factor P"/>
    <property type="match status" value="1"/>
</dbReference>
<dbReference type="InterPro" id="IPR020599">
    <property type="entry name" value="Transl_elong_fac_P/YeiP"/>
</dbReference>
<comment type="pathway">
    <text evidence="2">Protein biosynthesis; polypeptide chain elongation.</text>
</comment>
<dbReference type="GO" id="GO:0003746">
    <property type="term" value="F:translation elongation factor activity"/>
    <property type="evidence" value="ECO:0007669"/>
    <property type="project" value="UniProtKB-KW"/>
</dbReference>
<dbReference type="HAMAP" id="MF_00141">
    <property type="entry name" value="EF_P"/>
    <property type="match status" value="1"/>
</dbReference>
<dbReference type="Gene3D" id="2.30.30.30">
    <property type="match status" value="1"/>
</dbReference>
<dbReference type="InterPro" id="IPR015365">
    <property type="entry name" value="Elong-fact-P_C"/>
</dbReference>
<dbReference type="PIRSF" id="PIRSF005901">
    <property type="entry name" value="EF-P"/>
    <property type="match status" value="1"/>
</dbReference>
<organism evidence="9">
    <name type="scientific">bioreactor metagenome</name>
    <dbReference type="NCBI Taxonomy" id="1076179"/>
    <lineage>
        <taxon>unclassified sequences</taxon>
        <taxon>metagenomes</taxon>
        <taxon>ecological metagenomes</taxon>
    </lineage>
</organism>
<dbReference type="FunFam" id="2.40.50.140:FF:000009">
    <property type="entry name" value="Elongation factor P"/>
    <property type="match status" value="1"/>
</dbReference>
<sequence length="189" mass="21076">MPTITAGDFRNGVTFEMDGKVMTVIEFQHVKPGKGAAFVRTKMRNVVTGGVTETSFNPTAKFEQAFVERKDAEYNYQDGDLYYFMDPETFDMTPLNRDVLGDGFRFVKENTVCKLLSYKGSVFAVEVPNFMDLEVAETEPGLKGDTATNVMKPATLETGAEIKVPLFISTGDKITIDTRTGEYLSRCKE</sequence>
<evidence type="ECO:0000259" key="8">
    <source>
        <dbReference type="SMART" id="SM01185"/>
    </source>
</evidence>
<dbReference type="PANTHER" id="PTHR30053">
    <property type="entry name" value="ELONGATION FACTOR P"/>
    <property type="match status" value="1"/>
</dbReference>
<dbReference type="SMART" id="SM00841">
    <property type="entry name" value="Elong-fact-P_C"/>
    <property type="match status" value="1"/>
</dbReference>
<dbReference type="InterPro" id="IPR013852">
    <property type="entry name" value="Transl_elong_P/YeiP_CS"/>
</dbReference>
<dbReference type="FunFam" id="2.40.50.140:FF:000004">
    <property type="entry name" value="Elongation factor P"/>
    <property type="match status" value="1"/>
</dbReference>
<dbReference type="Pfam" id="PF01132">
    <property type="entry name" value="EFP"/>
    <property type="match status" value="1"/>
</dbReference>
<dbReference type="InterPro" id="IPR012340">
    <property type="entry name" value="NA-bd_OB-fold"/>
</dbReference>
<comment type="caution">
    <text evidence="9">The sequence shown here is derived from an EMBL/GenBank/DDBJ whole genome shotgun (WGS) entry which is preliminary data.</text>
</comment>
<evidence type="ECO:0000313" key="9">
    <source>
        <dbReference type="EMBL" id="MPM40224.1"/>
    </source>
</evidence>
<name>A0A644ZRJ1_9ZZZZ</name>
<accession>A0A644ZRJ1</accession>
<feature type="domain" description="Elongation factor P C-terminal" evidence="7">
    <location>
        <begin position="131"/>
        <end position="186"/>
    </location>
</feature>
<evidence type="ECO:0000256" key="1">
    <source>
        <dbReference type="ARBA" id="ARBA00004496"/>
    </source>
</evidence>
<evidence type="ECO:0000256" key="4">
    <source>
        <dbReference type="ARBA" id="ARBA00022490"/>
    </source>
</evidence>
<keyword evidence="4" id="KW-0963">Cytoplasm</keyword>
<dbReference type="InterPro" id="IPR001059">
    <property type="entry name" value="Transl_elong_P/YeiP_cen"/>
</dbReference>
<dbReference type="InterPro" id="IPR011768">
    <property type="entry name" value="Transl_elongation_fac_P"/>
</dbReference>
<dbReference type="CDD" id="cd05794">
    <property type="entry name" value="S1_EF-P_repeat_2"/>
    <property type="match status" value="1"/>
</dbReference>
<dbReference type="InterPro" id="IPR008991">
    <property type="entry name" value="Translation_prot_SH3-like_sf"/>
</dbReference>
<dbReference type="InterPro" id="IPR013185">
    <property type="entry name" value="Transl_elong_KOW-like"/>
</dbReference>
<dbReference type="AlphaFoldDB" id="A0A644ZRJ1"/>
<dbReference type="NCBIfam" id="TIGR00038">
    <property type="entry name" value="efp"/>
    <property type="match status" value="1"/>
</dbReference>
<dbReference type="CDD" id="cd04470">
    <property type="entry name" value="S1_EF-P_repeat_1"/>
    <property type="match status" value="1"/>
</dbReference>
<protein>
    <submittedName>
        <fullName evidence="9">Elongation factor P</fullName>
    </submittedName>
</protein>
<dbReference type="Pfam" id="PF09285">
    <property type="entry name" value="Elong-fact-P_C"/>
    <property type="match status" value="1"/>
</dbReference>
<dbReference type="Gene3D" id="2.40.50.140">
    <property type="entry name" value="Nucleic acid-binding proteins"/>
    <property type="match status" value="2"/>
</dbReference>
<gene>
    <name evidence="9" type="primary">efp_28</name>
    <name evidence="9" type="ORF">SDC9_86864</name>
</gene>
<reference evidence="9" key="1">
    <citation type="submission" date="2019-08" db="EMBL/GenBank/DDBJ databases">
        <authorList>
            <person name="Kucharzyk K."/>
            <person name="Murdoch R.W."/>
            <person name="Higgins S."/>
            <person name="Loffler F."/>
        </authorList>
    </citation>
    <scope>NUCLEOTIDE SEQUENCE</scope>
</reference>
<dbReference type="GO" id="GO:0005829">
    <property type="term" value="C:cytosol"/>
    <property type="evidence" value="ECO:0007669"/>
    <property type="project" value="UniProtKB-ARBA"/>
</dbReference>
<dbReference type="NCBIfam" id="NF001810">
    <property type="entry name" value="PRK00529.1"/>
    <property type="match status" value="1"/>
</dbReference>
<comment type="subcellular location">
    <subcellularLocation>
        <location evidence="1">Cytoplasm</location>
    </subcellularLocation>
</comment>
<keyword evidence="6" id="KW-0648">Protein biosynthesis</keyword>